<sequence>MAAANHHTHSPPPLTALRIAQPPARFHQGCGYPLRDALHGWLPGPARTPSSTGASRANFLLARNPHAQIGQTSSTTWRAAMLLLG</sequence>
<evidence type="ECO:0000313" key="2">
    <source>
        <dbReference type="Proteomes" id="UP000596902"/>
    </source>
</evidence>
<organism evidence="1 2">
    <name type="scientific">Alternaria burnsii</name>
    <dbReference type="NCBI Taxonomy" id="1187904"/>
    <lineage>
        <taxon>Eukaryota</taxon>
        <taxon>Fungi</taxon>
        <taxon>Dikarya</taxon>
        <taxon>Ascomycota</taxon>
        <taxon>Pezizomycotina</taxon>
        <taxon>Dothideomycetes</taxon>
        <taxon>Pleosporomycetidae</taxon>
        <taxon>Pleosporales</taxon>
        <taxon>Pleosporineae</taxon>
        <taxon>Pleosporaceae</taxon>
        <taxon>Alternaria</taxon>
        <taxon>Alternaria sect. Alternaria</taxon>
    </lineage>
</organism>
<dbReference type="GeneID" id="62201675"/>
<accession>A0A8H7EHG8</accession>
<reference evidence="1" key="1">
    <citation type="submission" date="2020-01" db="EMBL/GenBank/DDBJ databases">
        <authorList>
            <person name="Feng Z.H.Z."/>
        </authorList>
    </citation>
    <scope>NUCLEOTIDE SEQUENCE</scope>
    <source>
        <strain evidence="1">CBS107.38</strain>
    </source>
</reference>
<dbReference type="EMBL" id="JAAABM010000004">
    <property type="protein sequence ID" value="KAF7678069.1"/>
    <property type="molecule type" value="Genomic_DNA"/>
</dbReference>
<dbReference type="Proteomes" id="UP000596902">
    <property type="component" value="Unassembled WGS sequence"/>
</dbReference>
<keyword evidence="2" id="KW-1185">Reference proteome</keyword>
<evidence type="ECO:0000313" key="1">
    <source>
        <dbReference type="EMBL" id="KAF7678069.1"/>
    </source>
</evidence>
<name>A0A8H7EHG8_9PLEO</name>
<proteinExistence type="predicted"/>
<comment type="caution">
    <text evidence="1">The sequence shown here is derived from an EMBL/GenBank/DDBJ whole genome shotgun (WGS) entry which is preliminary data.</text>
</comment>
<dbReference type="AlphaFoldDB" id="A0A8H7EHG8"/>
<reference evidence="1" key="2">
    <citation type="submission" date="2020-08" db="EMBL/GenBank/DDBJ databases">
        <title>Draft Genome Sequence of Cumin Blight Pathogen Alternaria burnsii.</title>
        <authorList>
            <person name="Feng Z."/>
        </authorList>
    </citation>
    <scope>NUCLEOTIDE SEQUENCE</scope>
    <source>
        <strain evidence="1">CBS107.38</strain>
    </source>
</reference>
<dbReference type="RefSeq" id="XP_038788204.1">
    <property type="nucleotide sequence ID" value="XM_038928497.1"/>
</dbReference>
<protein>
    <submittedName>
        <fullName evidence="1">Uncharacterized protein</fullName>
    </submittedName>
</protein>
<gene>
    <name evidence="1" type="ORF">GT037_003450</name>
</gene>